<feature type="compositionally biased region" description="Pro residues" evidence="1">
    <location>
        <begin position="38"/>
        <end position="50"/>
    </location>
</feature>
<protein>
    <submittedName>
        <fullName evidence="2">Uncharacterized protein</fullName>
    </submittedName>
</protein>
<gene>
    <name evidence="2" type="ORF">Syun_015221</name>
</gene>
<evidence type="ECO:0000313" key="2">
    <source>
        <dbReference type="EMBL" id="KAK9135891.1"/>
    </source>
</evidence>
<dbReference type="Proteomes" id="UP001420932">
    <property type="component" value="Unassembled WGS sequence"/>
</dbReference>
<comment type="caution">
    <text evidence="2">The sequence shown here is derived from an EMBL/GenBank/DDBJ whole genome shotgun (WGS) entry which is preliminary data.</text>
</comment>
<evidence type="ECO:0000256" key="1">
    <source>
        <dbReference type="SAM" id="MobiDB-lite"/>
    </source>
</evidence>
<evidence type="ECO:0000313" key="3">
    <source>
        <dbReference type="Proteomes" id="UP001420932"/>
    </source>
</evidence>
<name>A0AAP0JKR2_9MAGN</name>
<sequence>MFSFINLNRIRSETNTTSPPISNNGCPLDRSEGVQELHPPPPPLQPLAPPRPRRSPKPSRPFHRLFSLRFQAPPHTLPSPQH</sequence>
<reference evidence="2 3" key="1">
    <citation type="submission" date="2024-01" db="EMBL/GenBank/DDBJ databases">
        <title>Genome assemblies of Stephania.</title>
        <authorList>
            <person name="Yang L."/>
        </authorList>
    </citation>
    <scope>NUCLEOTIDE SEQUENCE [LARGE SCALE GENOMIC DNA]</scope>
    <source>
        <strain evidence="2">YNDBR</strain>
        <tissue evidence="2">Leaf</tissue>
    </source>
</reference>
<feature type="compositionally biased region" description="Basic residues" evidence="1">
    <location>
        <begin position="51"/>
        <end position="63"/>
    </location>
</feature>
<dbReference type="EMBL" id="JBBNAF010000006">
    <property type="protein sequence ID" value="KAK9135891.1"/>
    <property type="molecule type" value="Genomic_DNA"/>
</dbReference>
<feature type="compositionally biased region" description="Polar residues" evidence="1">
    <location>
        <begin position="13"/>
        <end position="25"/>
    </location>
</feature>
<organism evidence="2 3">
    <name type="scientific">Stephania yunnanensis</name>
    <dbReference type="NCBI Taxonomy" id="152371"/>
    <lineage>
        <taxon>Eukaryota</taxon>
        <taxon>Viridiplantae</taxon>
        <taxon>Streptophyta</taxon>
        <taxon>Embryophyta</taxon>
        <taxon>Tracheophyta</taxon>
        <taxon>Spermatophyta</taxon>
        <taxon>Magnoliopsida</taxon>
        <taxon>Ranunculales</taxon>
        <taxon>Menispermaceae</taxon>
        <taxon>Menispermoideae</taxon>
        <taxon>Cissampelideae</taxon>
        <taxon>Stephania</taxon>
    </lineage>
</organism>
<keyword evidence="3" id="KW-1185">Reference proteome</keyword>
<dbReference type="AlphaFoldDB" id="A0AAP0JKR2"/>
<proteinExistence type="predicted"/>
<accession>A0AAP0JKR2</accession>
<feature type="region of interest" description="Disordered" evidence="1">
    <location>
        <begin position="1"/>
        <end position="82"/>
    </location>
</feature>